<dbReference type="InterPro" id="IPR020845">
    <property type="entry name" value="AMP-binding_CS"/>
</dbReference>
<feature type="domain" description="Carrier" evidence="6">
    <location>
        <begin position="4206"/>
        <end position="4280"/>
    </location>
</feature>
<dbReference type="InterPro" id="IPR025110">
    <property type="entry name" value="AMP-bd_C"/>
</dbReference>
<protein>
    <submittedName>
        <fullName evidence="7">Amino acid adenylation domain-containing protein</fullName>
    </submittedName>
</protein>
<evidence type="ECO:0000256" key="5">
    <source>
        <dbReference type="SAM" id="MobiDB-lite"/>
    </source>
</evidence>
<dbReference type="Pfam" id="PF00144">
    <property type="entry name" value="Beta-lactamase"/>
    <property type="match status" value="1"/>
</dbReference>
<dbReference type="FunFam" id="3.40.50.980:FF:000001">
    <property type="entry name" value="Non-ribosomal peptide synthetase"/>
    <property type="match status" value="6"/>
</dbReference>
<feature type="domain" description="Carrier" evidence="6">
    <location>
        <begin position="1023"/>
        <end position="1097"/>
    </location>
</feature>
<dbReference type="InterPro" id="IPR006162">
    <property type="entry name" value="Ppantetheine_attach_site"/>
</dbReference>
<feature type="domain" description="Carrier" evidence="6">
    <location>
        <begin position="6327"/>
        <end position="6404"/>
    </location>
</feature>
<dbReference type="CDD" id="cd17646">
    <property type="entry name" value="A_NRPS_AB3403-like"/>
    <property type="match status" value="1"/>
</dbReference>
<dbReference type="PROSITE" id="PS50075">
    <property type="entry name" value="CARRIER"/>
    <property type="match status" value="6"/>
</dbReference>
<organism evidence="7 8">
    <name type="scientific">Streptomyces scabichelini</name>
    <dbReference type="NCBI Taxonomy" id="2711217"/>
    <lineage>
        <taxon>Bacteria</taxon>
        <taxon>Bacillati</taxon>
        <taxon>Actinomycetota</taxon>
        <taxon>Actinomycetes</taxon>
        <taxon>Kitasatosporales</taxon>
        <taxon>Streptomycetaceae</taxon>
        <taxon>Streptomyces</taxon>
    </lineage>
</organism>
<dbReference type="InterPro" id="IPR010071">
    <property type="entry name" value="AA_adenyl_dom"/>
</dbReference>
<dbReference type="Pfam" id="PF13193">
    <property type="entry name" value="AMP-binding_C"/>
    <property type="match status" value="6"/>
</dbReference>
<dbReference type="SMART" id="SM00823">
    <property type="entry name" value="PKS_PP"/>
    <property type="match status" value="6"/>
</dbReference>
<dbReference type="InterPro" id="IPR036736">
    <property type="entry name" value="ACP-like_sf"/>
</dbReference>
<dbReference type="Gene3D" id="2.30.38.10">
    <property type="entry name" value="Luciferase, Domain 3"/>
    <property type="match status" value="2"/>
</dbReference>
<reference evidence="7 8" key="1">
    <citation type="submission" date="2020-02" db="EMBL/GenBank/DDBJ databases">
        <title>Whole-genome analyses of novel actinobacteria.</title>
        <authorList>
            <person name="Sahin N."/>
            <person name="Gencbay T."/>
        </authorList>
    </citation>
    <scope>NUCLEOTIDE SEQUENCE [LARGE SCALE GENOMIC DNA]</scope>
    <source>
        <strain evidence="7 8">HC44</strain>
    </source>
</reference>
<feature type="domain" description="Carrier" evidence="6">
    <location>
        <begin position="2084"/>
        <end position="2158"/>
    </location>
</feature>
<dbReference type="CDD" id="cd19531">
    <property type="entry name" value="LCL_NRPS-like"/>
    <property type="match status" value="1"/>
</dbReference>
<feature type="domain" description="Carrier" evidence="6">
    <location>
        <begin position="5273"/>
        <end position="5347"/>
    </location>
</feature>
<dbReference type="SUPFAM" id="SSF56601">
    <property type="entry name" value="beta-lactamase/transpeptidase-like"/>
    <property type="match status" value="1"/>
</dbReference>
<dbReference type="NCBIfam" id="TIGR01733">
    <property type="entry name" value="AA-adenyl-dom"/>
    <property type="match status" value="6"/>
</dbReference>
<dbReference type="FunFam" id="1.10.1200.10:FF:000005">
    <property type="entry name" value="Nonribosomal peptide synthetase 1"/>
    <property type="match status" value="6"/>
</dbReference>
<comment type="similarity">
    <text evidence="2">Belongs to the ATP-dependent AMP-binding enzyme family.</text>
</comment>
<evidence type="ECO:0000259" key="6">
    <source>
        <dbReference type="PROSITE" id="PS50075"/>
    </source>
</evidence>
<dbReference type="CDD" id="cd17643">
    <property type="entry name" value="A_NRPS_Cytc1-like"/>
    <property type="match status" value="4"/>
</dbReference>
<dbReference type="InterPro" id="IPR000873">
    <property type="entry name" value="AMP-dep_synth/lig_dom"/>
</dbReference>
<dbReference type="PANTHER" id="PTHR45527">
    <property type="entry name" value="NONRIBOSOMAL PEPTIDE SYNTHETASE"/>
    <property type="match status" value="1"/>
</dbReference>
<dbReference type="Gene3D" id="3.40.50.980">
    <property type="match status" value="4"/>
</dbReference>
<comment type="cofactor">
    <cofactor evidence="1">
        <name>pantetheine 4'-phosphate</name>
        <dbReference type="ChEBI" id="CHEBI:47942"/>
    </cofactor>
</comment>
<dbReference type="PROSITE" id="PS00012">
    <property type="entry name" value="PHOSPHOPANTETHEINE"/>
    <property type="match status" value="6"/>
</dbReference>
<evidence type="ECO:0000256" key="2">
    <source>
        <dbReference type="ARBA" id="ARBA00006432"/>
    </source>
</evidence>
<dbReference type="InterPro" id="IPR020806">
    <property type="entry name" value="PKS_PP-bd"/>
</dbReference>
<dbReference type="Gene3D" id="3.40.710.10">
    <property type="entry name" value="DD-peptidase/beta-lactamase superfamily"/>
    <property type="match status" value="1"/>
</dbReference>
<dbReference type="SUPFAM" id="SSF56801">
    <property type="entry name" value="Acetyl-CoA synthetase-like"/>
    <property type="match status" value="6"/>
</dbReference>
<dbReference type="InterPro" id="IPR012338">
    <property type="entry name" value="Beta-lactam/transpept-like"/>
</dbReference>
<evidence type="ECO:0000256" key="3">
    <source>
        <dbReference type="ARBA" id="ARBA00022450"/>
    </source>
</evidence>
<dbReference type="Gene3D" id="3.40.50.12780">
    <property type="entry name" value="N-terminal domain of ligase-like"/>
    <property type="match status" value="4"/>
</dbReference>
<keyword evidence="8" id="KW-1185">Reference proteome</keyword>
<dbReference type="GO" id="GO:0044550">
    <property type="term" value="P:secondary metabolite biosynthetic process"/>
    <property type="evidence" value="ECO:0007669"/>
    <property type="project" value="UniProtKB-ARBA"/>
</dbReference>
<proteinExistence type="inferred from homology"/>
<evidence type="ECO:0000256" key="4">
    <source>
        <dbReference type="ARBA" id="ARBA00022553"/>
    </source>
</evidence>
<dbReference type="InterPro" id="IPR045851">
    <property type="entry name" value="AMP-bd_C_sf"/>
</dbReference>
<keyword evidence="4" id="KW-0597">Phosphoprotein</keyword>
<dbReference type="Pfam" id="PF00501">
    <property type="entry name" value="AMP-binding"/>
    <property type="match status" value="6"/>
</dbReference>
<evidence type="ECO:0000313" key="8">
    <source>
        <dbReference type="Proteomes" id="UP000472335"/>
    </source>
</evidence>
<dbReference type="PROSITE" id="PS00455">
    <property type="entry name" value="AMP_BINDING"/>
    <property type="match status" value="6"/>
</dbReference>
<dbReference type="InterPro" id="IPR009081">
    <property type="entry name" value="PP-bd_ACP"/>
</dbReference>
<feature type="region of interest" description="Disordered" evidence="5">
    <location>
        <begin position="26"/>
        <end position="50"/>
    </location>
</feature>
<dbReference type="InterPro" id="IPR023213">
    <property type="entry name" value="CAT-like_dom_sf"/>
</dbReference>
<dbReference type="GO" id="GO:0043041">
    <property type="term" value="P:amino acid activation for nonribosomal peptide biosynthetic process"/>
    <property type="evidence" value="ECO:0007669"/>
    <property type="project" value="TreeGrafter"/>
</dbReference>
<dbReference type="GO" id="GO:0003824">
    <property type="term" value="F:catalytic activity"/>
    <property type="evidence" value="ECO:0007669"/>
    <property type="project" value="InterPro"/>
</dbReference>
<dbReference type="Pfam" id="PF00550">
    <property type="entry name" value="PP-binding"/>
    <property type="match status" value="6"/>
</dbReference>
<dbReference type="FunFam" id="3.40.50.980:FF:000002">
    <property type="entry name" value="Enterobactin synthetase component F"/>
    <property type="match status" value="2"/>
</dbReference>
<accession>A0A6G4V250</accession>
<dbReference type="NCBIfam" id="NF003417">
    <property type="entry name" value="PRK04813.1"/>
    <property type="match status" value="6"/>
</dbReference>
<dbReference type="Gene3D" id="3.30.559.30">
    <property type="entry name" value="Nonribosomal peptide synthetase, condensation domain"/>
    <property type="match status" value="6"/>
</dbReference>
<dbReference type="Proteomes" id="UP000472335">
    <property type="component" value="Unassembled WGS sequence"/>
</dbReference>
<dbReference type="GO" id="GO:0017000">
    <property type="term" value="P:antibiotic biosynthetic process"/>
    <property type="evidence" value="ECO:0007669"/>
    <property type="project" value="UniProtKB-ARBA"/>
</dbReference>
<dbReference type="Gene3D" id="3.30.559.10">
    <property type="entry name" value="Chloramphenicol acetyltransferase-like domain"/>
    <property type="match status" value="6"/>
</dbReference>
<feature type="region of interest" description="Disordered" evidence="5">
    <location>
        <begin position="1"/>
        <end position="20"/>
    </location>
</feature>
<dbReference type="EMBL" id="JAAKZY010000023">
    <property type="protein sequence ID" value="NGO07967.1"/>
    <property type="molecule type" value="Genomic_DNA"/>
</dbReference>
<dbReference type="GO" id="GO:0008610">
    <property type="term" value="P:lipid biosynthetic process"/>
    <property type="evidence" value="ECO:0007669"/>
    <property type="project" value="UniProtKB-ARBA"/>
</dbReference>
<dbReference type="FunFam" id="3.40.50.12780:FF:000012">
    <property type="entry name" value="Non-ribosomal peptide synthetase"/>
    <property type="match status" value="5"/>
</dbReference>
<dbReference type="InterPro" id="IPR001242">
    <property type="entry name" value="Condensation_dom"/>
</dbReference>
<dbReference type="GO" id="GO:0005737">
    <property type="term" value="C:cytoplasm"/>
    <property type="evidence" value="ECO:0007669"/>
    <property type="project" value="TreeGrafter"/>
</dbReference>
<dbReference type="FunFam" id="2.30.38.10:FF:000001">
    <property type="entry name" value="Non-ribosomal peptide synthetase PvdI"/>
    <property type="match status" value="6"/>
</dbReference>
<dbReference type="Pfam" id="PF00668">
    <property type="entry name" value="Condensation"/>
    <property type="match status" value="6"/>
</dbReference>
<dbReference type="SUPFAM" id="SSF47336">
    <property type="entry name" value="ACP-like"/>
    <property type="match status" value="6"/>
</dbReference>
<dbReference type="CDD" id="cd05930">
    <property type="entry name" value="A_NRPS"/>
    <property type="match status" value="1"/>
</dbReference>
<dbReference type="Gene3D" id="3.30.300.30">
    <property type="match status" value="6"/>
</dbReference>
<evidence type="ECO:0000313" key="7">
    <source>
        <dbReference type="EMBL" id="NGO07967.1"/>
    </source>
</evidence>
<dbReference type="GO" id="GO:0031177">
    <property type="term" value="F:phosphopantetheine binding"/>
    <property type="evidence" value="ECO:0007669"/>
    <property type="project" value="InterPro"/>
</dbReference>
<dbReference type="InterPro" id="IPR001466">
    <property type="entry name" value="Beta-lactam-related"/>
</dbReference>
<name>A0A6G4V250_9ACTN</name>
<dbReference type="InterPro" id="IPR042099">
    <property type="entry name" value="ANL_N_sf"/>
</dbReference>
<feature type="domain" description="Carrier" evidence="6">
    <location>
        <begin position="3147"/>
        <end position="3221"/>
    </location>
</feature>
<sequence length="6770" mass="733512">MSTGGPESNAVPSAAGSAREELLRRRLAGRRSGGRRSAIPRAERTAPLPLSSGQQQMWFLQRLDPDSTEYLIPLVVRLRGTLDAGALERALGEISARHEILRTRYEMTQDGQPVQVVDPPAESAAVLPREQVPGESSAERERRLTELVAAQTSAPFDLETDWPLRARLLRLADDDHVLCLVFHHIACDAWSTRILLTELSTLYGAFTQGRPSPLEPLPVQYGDYAAWQREQLTGDSLRRQLAHWRQVLEDAAPTELPTDRPRPAVRDHTGAEVLFDFPAGLPESVRRLAAAHETTPFTVMMAAFQAVIARSTGQSDISVGTVVTGRARPELQSLIGYGINSLVLRGHWDENADPAFTELLDRTRRTVLDAFDHQEVPFARLVDELQPERDLSRTPLYQVAFTMHESRLDAVDLPGLRIEPFSGGVPVAKCDLTLQVEEATDGSFHGRIEYASALFDPETARRTARHFLQLLQSAVAAPSTPVFRLDMLDSAERAIVSGALDGHVPPAPVERCVHEVFERQAALTPDAVAVVAGEVSLTYAELDVRANQLAHHLRSLGVGPESLVGVCLERGPDLMPTLLGVLKAGAGYLPLDPANPADRFGFVLADAGARVVVTSSALMPVLEDVYDGQLVVLDRDAEVVASRPESAPAPLAVPDNVVYVIYTSGSTGRPKGVTLAHTQVVRLLESAREHYAYGADDVWTMFHSYAFDVSVFEMWGALFHGGTLVVVPREVTRSPEEFLDLLVERKVTVLSQTPTAFRSLVAAAGQGDPRIDRLALRAVIFAGEKLEVGDLRPWTDRLGFERPVLANMYGITETTVHTTYYQVAGEDFQPSAANRVGYPLSDLSVYLLDRFGELVPVGVPGEIHVGGPGVARGYLNRPELTAERFVPDPFGPAGGRLYRSGDLARRRADGSLEFLGRSDDQVKVRGYRIEPGEISARLSEHAVVREAVVVVRDERLVAYLVTDGEVPSTAELRAFVGEALPEYMVPAAFVELERIPLTVNGKLDRRALPEPGEGAFAESAFVAPRTPTEERVAAVWQEVLGVERVGVEDGFFELGGDSIRAVALVGALRAAGFDVAVRDVFEHRTVAGLSELITGRPAVSDADRGVEPFSLVGDADRAKLPEGVVDAYPLSQVQLGMVVEMLVDDSRNNYHNVSTFRVLDDQPFSFAALEAAGRLVVERHEALRTSIDLNAYSMPLQLVHATAELPLGTQDLRGLTPESVEQELRDFTVRERATLFDLGTPSLMRFFAHVTDGDCWWISVTECHPVLEGWSHHSLLMEILALYRQLRDGLEPEPYDAPNVRFADFVAGELESLASAEDRAYWQGIVDRHAPFSLPTGWGEQQDGPYELFQAGTSWEDLERDLRKLATNSKTSLKSVMLAAHLKVMSQLTDEDAFHTGVVCDARPEVLGADRVLGMYLNTLPFALDRGARTWRELVQRVFSREVELWPHRRFPMPEIQRDAAGGRRLLDVMFNYQDFRQMDATVVDDRAGLDDSPTEFPLTVSTRAGHVILTADPRMLSRANAERLVGMYRAVLEAMAADADGDAQAVYLPGDDRELLAASALPVKASAPVERCVHEVFEEQAALTPDAVAVVTGDVSLTYAELDGRANQLAHHLRLLGVGPESLVGVCLERGPDLMPTLLGVLKAGAGYLPLDPANPADRFGFVLADAGARVVVTSSALMPVLEDVYDGQLVVLDRDAEVVASRPESAPVSLSVPDNTVYVIYTSGSTGRPKGVTLAHTQVVRLLESAREHYAYGADDVWTMFHSYAFDVSVFEMWGALFHGGTLVVVPREVTRSPEEFLDLLVERKVTVLSQTPTAFRSLVAAAGQGDPRIGRLALRAVIFAGEKLEVGDLRPWTDRLGFERPVLANMYGITETTVHTTYYQVTGEDFEPSAANRVGYPLSDLSVYLLDRFGELVPVGVPGEIHVGGPGVARGYLNRPELTAERFVPDPFGPAGGRLYRSGDLARRRADGSLEFLGRSDDQVKVRGYRIEPGEISARLAAHPAIREAVVIVRDERLVAYLVTDGEVPSTAELRAFVGEALPEYMVPAAFVELERIPLTVNGKLDRRALPEPGEGAFAESAFVAPRTPTEERVAAVWQEVLGVERVGVEDGFFELGGDSIRVLALVGALRAAGFDVAVRDVFEHRTVAGLGELITGLPAPELEEQSVAPFALIGEEDRALLPEGVVDAYPLSQVQLGMIAEQLADDRRNNYHNVSLFRIRDDRPFDADALREAASILVHRHEVLRTSVHLDRYTVPVQVVHRAAEVPVTVRDLRTVDDADRRERALRDFVAAERATVFDLSAAPLLRVSAHLESDGAWWLGLTESHVVLEGWSINSLCSELLEVYGRLRDGARPEPHRAPPVRFADAIAAELRALESKEDRAYWREVVTGHTKFSLPSGWHGDLSVPAEPVGTAFRLNDLEAGLRALASAAQASLKSVLLAAHVKVMSQLTDEDAFHTGVVYHIRPEAPGADRVLGMHLNTLPFAADRTARTWRELVQQVFAREIANWSYRHFPMPAIQREVGATERLVDIFFNYLDFHQVDGDLVDEGAEMGENPNEFSLAVTAISGMLGVRGDSHVISQANVERLVGMYRSVLESMAADLDGDARAVYLPAADRELLAASALPVKASAPVERCVHELFEERAALTPDAVALVAGEVSLTYAELDARANQLAHHLRSLGVGPESLVGVCLERGPDLMPTLLGVLKAGAGYLPLDPANPADRLGFVLADAGARAVVTSGGLVSVLEGVYGGELVVLDRDADLVASRPESAPVSLTVPDNTVYVIYTSGSTGRPKGVTLAHAQVVRLLDTMQEHYGFDEHDVWALFHSYAFDVSVFEMWGALLHGGTLVVVPREVTRSPEEFLDLLVEREVTVLAQTPTAFRSLATAASQDDPRIGRLSLRTVIFAGEKLEVGDLRPWTDRLGLERPGLVNMYGPTEATVYCTYHRLTSRDVAPGAVAPIGRPLSDTTLHLLDRFGELVPVGAPGELHVGGPGVARGYLGRPELTAERFVPDPFGPPGSRLYGTGDLARRREDGSLEFLGRVDDQVKVRGYRIEPGEISARLAAHPAIRDAVVIVRDERLVAYVVAEGELPAVADLRAFTALELPEYMVPAVFVTVERIPLTVNGKLDRRALPAPDASAVETGHTYIAPRTPTEERTAAVWQEVLGAERVGVEDGFFELGGDSIRAVALVGALRAAGFDVAVRDVLEHRTVAGLSELITGRPAVSDADRGVEPFALIGTQDRAKLPEGVVDAYPLSQVQLGMVVEMLVDDSRNNYHNVSGFRIRDDRPFDADALRAAVDLVAARHDVLRTSFDMHTYSVPMQLVHAEAAIPLTVHDVRQLDEDARRQVLRDFVAAEREAVFDLAAAPLLRAAVHVEDDAGWRLTFTQTHAITEGWSQHSLLTEVVSCYRRLRDGLEPELYEVPSVRFADFVAGELESLAGTEDRAYWQHVVEEYTPLSLPSAPALSGEPAEDYAVVVPLRDLEAPLRAFATRSRVSLKSVLLAAHLKVMSQLTDEEAFHTGLVCDARPEALGADRVPGMYLNTLPFAVDRGARTWRELVQRVFDREVELWPHRRHPLPEIQRQAAGGRRLLDVMFNYLNFTGAVDTDVIDVDAGLGAGSMEFSLAVTTAAEGLVLKTGTQHFGRADGERLAAMYRAVLESMAADDEGDALVPRLPAGELERILGTWNDTGAEQVDACLHELFERQVAATPDAVALVYEDEELTYAELNARANRLAHHLRGTGVLPGTLVGVCVERSVELVATVLAVFKSGGVYVPLDPDYPADRLSHMVRDAKAAVLVTRRELLPLVEGSGATEVLLDDEARWSGQGSHDPEPVTGPDDAAYLIYTSGSTGRPKGVLCDHRGLVNRLDWTQRTYLRLTAADVVLQKIPIGFDPSLAEIFGPLMAGARIAVARPGGHRDPAYLRTAIARYGVTNLHFVPSMLAAVLAVDDLSELGSLRIVVSGGEDLSVALAKEFTTRLPWAELHNQYGPCEAAVDVSAWHCTPEGLEGLQRVPLGAPMQNVTIHILDSRMHSVPVGTPGELYIGGVALAFGYLNRPDLTARSFVPDPFGPAGARLYRTGDRARWRADGTVEFLGRTDDQVKIRGARVEPGETEAALSALPEVSNAVVVVREDSAGLPRLVAYVVPAPGQSADPAELRARLAHELPEALLPSAYVRLDVMPLGANGKADRRALPAPGLDAFAAGEYVAPRSWLEARVAAVWCEVLDLERIGVEDGFFEMGGDSIRAVALAGALRGAGFEVGVQEVFEYHTVARMAVLLAGRTPAVGRAVDEDAVRPFTLLPEADLARLPEDAVDAYPLTRAQLGMAAELLSDDGRNNYHNVTMVRIRDEGPFSAEALRDAVALLVERHEVLRTSLHLSGYSVPVQIVHATAEVPVGWADLRGTTDRKAGEQLLVDHAAQERATLFDLTEAPLLRVFAHLESDDAWWLTLTQSHVILEGWSHHSLQTELLECYRLLRDGRAPEPYQAPAVRFADCVAGELESLASAEDRAYWERVALDHRPLTLPDDWADAPSRPLEVYSVRVPVDDLADRLRALATEAQVPVKSVLLAAHLKVLSQLTEEDAFHTGVVYHTRPEAPGAERVLGMHLNTLPFAFSRGTRTWRETVRQVLATELAGWRHRRYPMPEIQRQWGGGRRLIDAYFNYVDFHQVDTDVVDTGTGINDAPNEFELSVHGHGTHHLTLATHSHAISRANGDRLAGMYRAVLESMAADLDGDARAVYLPAGEREALIGAVSAAQTAPVERCVHELFEERAALTPDAVAVVAGEVSLTYAELDARANQLAHHLRSLGVGPESLVGVCLERGPDLMPTLLGVLKAGAGYLPLDPANPADRLGFVLADAGARAVVTSGGLVSVLEDVYDGELVVLDRDADAIVARPQAAPVALTVPENVVYVIYTSGSTGRPKGVTLAHAQVVRLLDTMQEHYGFDEHDVWALFHSYAFDVSVFEMWGALLHGGTLVVVPREVTRSPEEFLDLLVEREVTVLAQTPTAFRSLLATATAPGDRRLKQLSLRAVVLAGEKLEVADVRPWVERLGLGRTALVNMYGPTEATVYCTYHRLTQRDVAPGAVAPIGRPLSDTTIHLLDRFGELVPVGTAGELHIGGPGVARGYLGRPELTAERFVPDPFGPPGSRLYRTGDLARRRQDGSLEFLGRIDDQVKLHGYRIEPGEISARLAAHPAVREAVVIVRDERLVAYVVAEGELPAVADLRAFTALELPEYMVPAVFVTVERIPLTVNGKLDRRALPAPDASAVSTGRDYTAPRTPLEERVAAIWQETLGVRRVGVDDGFYELGGDSIRAVMLVGALREAGYDVTVRETLEAQTLGALCERLSGSAVDGGPVTSAAVAPFALVGDADRALLPDGLADAYPMMQNQIGMLVEMLGAGDRLNYHLVTSLRVRDGRPVVEEAMRSAVAELLRRHDVLRTSLELDRFSVPMQLVHADVPTPVRFFDLSALAQDEQDRALREFVDSENTTALDHAAAPLVRITIHQCADGSWQFTIAQSHVILEGWSFSGLLTELLEIYRAYAEGREPERPPAPAIRFADTVAAELSALASERHRDYWRDVVVGREKFTMPEGWGDAGDAEPEKYKLEVAFDDLTDRLQLLATAARVSLKSVLHTAHLKVLGQLTREQEFFTGLVAHVRPEAVGAERVYGMYLNILPFAVDRTARTWQEMVRNVFRQELGMWEHRNFPMPALQQELGGGSRLVDVYFSYQDFSGSDTSMIDASASTGNSTNEFGFSVSTAPGRINLRADSRTLSRAHATRLAGMYRAVLEAMAADPDGDARLVHLPAEEAETLGGWSVGAGPVVERPVVEMFEEQAARVPDAVAVVAGQVSLTYAELDARANRLAHHLRALGVGSRSVVGVLLERGADLMVGLLAVWKAGAGYVPLDPVLPGQRVAGMLADAGARVLVGRGPVAGFDGTLVDVDADADTIAGRPSSRPEGRADADGVAYVVFTSGSTGRPKGVMVSHRGLGNHVGWAVRELAGRGTGGGAVFSSVAFDLVVPNLWAPLCAGQRVALFPSDAGLDELGGWLLAHGPFSFLKLTPGHLEVLSHQVTPEQAAGLAGVVVVAGEALAGTLAARWAGWLGEGRLINEYGPTEASVGTTIHPVPAGADLDAVVPIGHPLPGMRVHVLDERMRPVPVGAVGELYVGGVGVARGYVGRPELTAERFVPDPFGAAGERLYRTGDMVRWNTEGAVDFLGRVDDQVKIRGYRIEPAEVAAVLAGCPLVGEAVVVARTDGDETRLVGYVVPADGPGTAPADQLAAHLAELLPEYMVPSAFMELDAVPLNANGKVDRKALPAPDDGTDDTQHVAPGTPTERRLAEIWSQVLGREHIGSTDSFFELGGHSILVIQVIAAARREGLPLSLFMHYQARDLAELAALVDAAAEAEAEAGSAEQQAAPTVPSAGAALSGLPAALAQHRVPGAVVAVVEGGELVAVESFGTLAADGTDPVTQETVFHVGSLSKHITALGVLRLVDEGRLDLDADVNRYLVDWRVPGDADAAPVTARHLLGHLSGLTPTPGKGFPRAGGPVPSLLDLLHGRAPATTPPVGREGVPGKEFRKANVHYSVLQQLLTDITGRPFDEAMRDLVLEPIGVRATSFDQAFPERYGRPVALGHDEEGRPVDGGWLVRPDQAAAGLWTTAADLAKAALELRRSALGRPLSLLSRETARLMLSPSSDSFYGLGTVVDGTNDEVQFGHAGSPVGYQAVSLCNLHSGDGFVALTNGAAGKNVVAAVAEALGHSGRRSPLGLPDQG</sequence>
<comment type="caution">
    <text evidence="7">The sequence shown here is derived from an EMBL/GenBank/DDBJ whole genome shotgun (WGS) entry which is preliminary data.</text>
</comment>
<gene>
    <name evidence="7" type="ORF">G5C60_09975</name>
</gene>
<dbReference type="FunFam" id="3.30.559.10:FF:000012">
    <property type="entry name" value="Non-ribosomal peptide synthetase"/>
    <property type="match status" value="1"/>
</dbReference>
<dbReference type="SUPFAM" id="SSF52777">
    <property type="entry name" value="CoA-dependent acyltransferases"/>
    <property type="match status" value="12"/>
</dbReference>
<dbReference type="FunFam" id="3.30.300.30:FF:000010">
    <property type="entry name" value="Enterobactin synthetase component F"/>
    <property type="match status" value="6"/>
</dbReference>
<dbReference type="Gene3D" id="1.10.1200.10">
    <property type="entry name" value="ACP-like"/>
    <property type="match status" value="6"/>
</dbReference>
<evidence type="ECO:0000256" key="1">
    <source>
        <dbReference type="ARBA" id="ARBA00001957"/>
    </source>
</evidence>
<keyword evidence="3" id="KW-0596">Phosphopantetheine</keyword>
<dbReference type="PANTHER" id="PTHR45527:SF1">
    <property type="entry name" value="FATTY ACID SYNTHASE"/>
    <property type="match status" value="1"/>
</dbReference>
<dbReference type="RefSeq" id="WP_165257014.1">
    <property type="nucleotide sequence ID" value="NZ_JAAKZY010000023.1"/>
</dbReference>